<evidence type="ECO:0000259" key="2">
    <source>
        <dbReference type="Pfam" id="PF03364"/>
    </source>
</evidence>
<dbReference type="InterPro" id="IPR005031">
    <property type="entry name" value="COQ10_START"/>
</dbReference>
<dbReference type="SUPFAM" id="SSF55961">
    <property type="entry name" value="Bet v1-like"/>
    <property type="match status" value="1"/>
</dbReference>
<keyword evidence="4" id="KW-1185">Reference proteome</keyword>
<dbReference type="STRING" id="420998.JDO7802_02706"/>
<dbReference type="GO" id="GO:0048039">
    <property type="term" value="F:ubiquinone binding"/>
    <property type="evidence" value="ECO:0007669"/>
    <property type="project" value="InterPro"/>
</dbReference>
<dbReference type="Pfam" id="PF03364">
    <property type="entry name" value="Polyketide_cyc"/>
    <property type="match status" value="1"/>
</dbReference>
<dbReference type="PANTHER" id="PTHR12901:SF10">
    <property type="entry name" value="COENZYME Q-BINDING PROTEIN COQ10, MITOCHONDRIAL"/>
    <property type="match status" value="1"/>
</dbReference>
<dbReference type="GO" id="GO:0045333">
    <property type="term" value="P:cellular respiration"/>
    <property type="evidence" value="ECO:0007669"/>
    <property type="project" value="InterPro"/>
</dbReference>
<evidence type="ECO:0000256" key="1">
    <source>
        <dbReference type="ARBA" id="ARBA00008918"/>
    </source>
</evidence>
<dbReference type="Proteomes" id="UP000049222">
    <property type="component" value="Unassembled WGS sequence"/>
</dbReference>
<dbReference type="PANTHER" id="PTHR12901">
    <property type="entry name" value="SPERM PROTEIN HOMOLOG"/>
    <property type="match status" value="1"/>
</dbReference>
<evidence type="ECO:0000313" key="3">
    <source>
        <dbReference type="EMBL" id="CTQ50680.1"/>
    </source>
</evidence>
<feature type="domain" description="Coenzyme Q-binding protein COQ10 START" evidence="2">
    <location>
        <begin position="10"/>
        <end position="138"/>
    </location>
</feature>
<comment type="similarity">
    <text evidence="1">Belongs to the ribosome association toxin RatA family.</text>
</comment>
<protein>
    <submittedName>
        <fullName evidence="3">Toxin RatA</fullName>
    </submittedName>
</protein>
<dbReference type="InterPro" id="IPR023393">
    <property type="entry name" value="START-like_dom_sf"/>
</dbReference>
<dbReference type="InterPro" id="IPR044996">
    <property type="entry name" value="COQ10-like"/>
</dbReference>
<organism evidence="3 4">
    <name type="scientific">Jannaschia donghaensis</name>
    <dbReference type="NCBI Taxonomy" id="420998"/>
    <lineage>
        <taxon>Bacteria</taxon>
        <taxon>Pseudomonadati</taxon>
        <taxon>Pseudomonadota</taxon>
        <taxon>Alphaproteobacteria</taxon>
        <taxon>Rhodobacterales</taxon>
        <taxon>Roseobacteraceae</taxon>
        <taxon>Jannaschia</taxon>
    </lineage>
</organism>
<dbReference type="Gene3D" id="3.30.530.20">
    <property type="match status" value="1"/>
</dbReference>
<proteinExistence type="inferred from homology"/>
<name>A0A0M6YL75_9RHOB</name>
<evidence type="ECO:0000313" key="4">
    <source>
        <dbReference type="Proteomes" id="UP000049222"/>
    </source>
</evidence>
<dbReference type="CDD" id="cd07813">
    <property type="entry name" value="COQ10p_like"/>
    <property type="match status" value="1"/>
</dbReference>
<dbReference type="AlphaFoldDB" id="A0A0M6YL75"/>
<dbReference type="OrthoDB" id="9804759at2"/>
<accession>A0A0M6YL75</accession>
<sequence length="146" mass="17142">MPRHSETRNLPYTPDQMYDLVADVARYPEFLPWTAAARIRSREGTNPEIMLADLIISFKVFRESFGSKVTLWPEEHRIETEYLDGPFKFLKSEWTFEPTQQGCTVHFWIDYEFRNPIIGRVVGTVFNTAMQRVVAAFETRARKLYG</sequence>
<dbReference type="RefSeq" id="WP_055086370.1">
    <property type="nucleotide sequence ID" value="NZ_CXSU01000012.1"/>
</dbReference>
<gene>
    <name evidence="3" type="primary">ratA</name>
    <name evidence="3" type="ORF">JDO7802_02706</name>
</gene>
<reference evidence="3 4" key="1">
    <citation type="submission" date="2015-07" db="EMBL/GenBank/DDBJ databases">
        <authorList>
            <person name="Noorani M."/>
        </authorList>
    </citation>
    <scope>NUCLEOTIDE SEQUENCE [LARGE SCALE GENOMIC DNA]</scope>
    <source>
        <strain evidence="3 4">CECT 7802</strain>
    </source>
</reference>
<dbReference type="EMBL" id="CXSU01000012">
    <property type="protein sequence ID" value="CTQ50680.1"/>
    <property type="molecule type" value="Genomic_DNA"/>
</dbReference>